<keyword evidence="1" id="KW-0812">Transmembrane</keyword>
<reference evidence="2 3" key="1">
    <citation type="submission" date="2020-04" db="EMBL/GenBank/DDBJ databases">
        <authorList>
            <person name="De Canck E."/>
        </authorList>
    </citation>
    <scope>NUCLEOTIDE SEQUENCE [LARGE SCALE GENOMIC DNA]</scope>
    <source>
        <strain evidence="2 3">LMG 28614</strain>
    </source>
</reference>
<evidence type="ECO:0000313" key="2">
    <source>
        <dbReference type="EMBL" id="CAB3790951.1"/>
    </source>
</evidence>
<name>A0A6S7B7Z8_9BURK</name>
<organism evidence="2 3">
    <name type="scientific">Paraburkholderia ultramafica</name>
    <dbReference type="NCBI Taxonomy" id="1544867"/>
    <lineage>
        <taxon>Bacteria</taxon>
        <taxon>Pseudomonadati</taxon>
        <taxon>Pseudomonadota</taxon>
        <taxon>Betaproteobacteria</taxon>
        <taxon>Burkholderiales</taxon>
        <taxon>Burkholderiaceae</taxon>
        <taxon>Paraburkholderia</taxon>
    </lineage>
</organism>
<gene>
    <name evidence="2" type="ORF">LMG28614_03203</name>
</gene>
<sequence length="110" mass="12515">MLRFDCPHRHKAITAEFKSSTGNSRQDRSFPRLRSHSSYWLMLTLIWVAALLGIVAVRFGPLSVSQEIAVALGSIAGIGLLVGMYVAESRYARRRLQRRLDMFENCDLYP</sequence>
<dbReference type="Proteomes" id="UP000494365">
    <property type="component" value="Unassembled WGS sequence"/>
</dbReference>
<keyword evidence="1" id="KW-1133">Transmembrane helix</keyword>
<proteinExistence type="predicted"/>
<dbReference type="EMBL" id="CADIKK010000013">
    <property type="protein sequence ID" value="CAB3790951.1"/>
    <property type="molecule type" value="Genomic_DNA"/>
</dbReference>
<dbReference type="RefSeq" id="WP_175150466.1">
    <property type="nucleotide sequence ID" value="NZ_CADIKK010000013.1"/>
</dbReference>
<evidence type="ECO:0000313" key="3">
    <source>
        <dbReference type="Proteomes" id="UP000494365"/>
    </source>
</evidence>
<protein>
    <submittedName>
        <fullName evidence="2">Uncharacterized protein</fullName>
    </submittedName>
</protein>
<dbReference type="AlphaFoldDB" id="A0A6S7B7Z8"/>
<accession>A0A6S7B7Z8</accession>
<feature type="transmembrane region" description="Helical" evidence="1">
    <location>
        <begin position="68"/>
        <end position="87"/>
    </location>
</feature>
<feature type="transmembrane region" description="Helical" evidence="1">
    <location>
        <begin position="38"/>
        <end position="56"/>
    </location>
</feature>
<evidence type="ECO:0000256" key="1">
    <source>
        <dbReference type="SAM" id="Phobius"/>
    </source>
</evidence>
<keyword evidence="1" id="KW-0472">Membrane</keyword>
<keyword evidence="3" id="KW-1185">Reference proteome</keyword>